<comment type="cofactor">
    <cofactor evidence="1 4">
        <name>heme</name>
        <dbReference type="ChEBI" id="CHEBI:30413"/>
    </cofactor>
</comment>
<keyword evidence="2 4" id="KW-0479">Metal-binding</keyword>
<dbReference type="GO" id="GO:0004497">
    <property type="term" value="F:monooxygenase activity"/>
    <property type="evidence" value="ECO:0007669"/>
    <property type="project" value="UniProtKB-KW"/>
</dbReference>
<dbReference type="Gene3D" id="1.10.630.10">
    <property type="entry name" value="Cytochrome P450"/>
    <property type="match status" value="1"/>
</dbReference>
<dbReference type="InterPro" id="IPR002401">
    <property type="entry name" value="Cyt_P450_E_grp-I"/>
</dbReference>
<evidence type="ECO:0000256" key="4">
    <source>
        <dbReference type="PIRSR" id="PIRSR602401-1"/>
    </source>
</evidence>
<evidence type="ECO:0000256" key="2">
    <source>
        <dbReference type="ARBA" id="ARBA00022723"/>
    </source>
</evidence>
<keyword evidence="7" id="KW-1185">Reference proteome</keyword>
<keyword evidence="4 5" id="KW-0349">Heme</keyword>
<dbReference type="GO" id="GO:0005506">
    <property type="term" value="F:iron ion binding"/>
    <property type="evidence" value="ECO:0007669"/>
    <property type="project" value="InterPro"/>
</dbReference>
<name>A0A9P3FMQ5_9PEZI</name>
<evidence type="ECO:0000313" key="6">
    <source>
        <dbReference type="EMBL" id="GIZ49710.1"/>
    </source>
</evidence>
<evidence type="ECO:0008006" key="8">
    <source>
        <dbReference type="Google" id="ProtNLM"/>
    </source>
</evidence>
<accession>A0A9P3FMQ5</accession>
<dbReference type="InterPro" id="IPR001128">
    <property type="entry name" value="Cyt_P450"/>
</dbReference>
<comment type="similarity">
    <text evidence="5">Belongs to the cytochrome P450 family.</text>
</comment>
<dbReference type="SUPFAM" id="SSF48264">
    <property type="entry name" value="Cytochrome P450"/>
    <property type="match status" value="1"/>
</dbReference>
<evidence type="ECO:0000256" key="5">
    <source>
        <dbReference type="RuleBase" id="RU000461"/>
    </source>
</evidence>
<dbReference type="InterPro" id="IPR017972">
    <property type="entry name" value="Cyt_P450_CS"/>
</dbReference>
<dbReference type="GO" id="GO:0016705">
    <property type="term" value="F:oxidoreductase activity, acting on paired donors, with incorporation or reduction of molecular oxygen"/>
    <property type="evidence" value="ECO:0007669"/>
    <property type="project" value="InterPro"/>
</dbReference>
<dbReference type="RefSeq" id="XP_044664197.1">
    <property type="nucleotide sequence ID" value="XM_044808262.1"/>
</dbReference>
<sequence length="493" mass="55216">MAVADALGQASPLATLALLAAISYVVYRTYFDPLSHVPGPFICRLTSLWVWIHSCLGDECRQIDALHAKYGPVVRIAPNEVVFSEGEALVPIYSERGGFLKSPAYANFDFEGHQTIFSARDPAHRAKRSKAVVPMFSTAAIRASVDTIEGCIDQFVKRLQSEVEEARSRAKETGRSQPVDVLNLTRGLALDAVTSYLFGKSYDGCNEKTSRLSASMFVDSVVSFGRFFYLPNYLFGHIFTICQKLSPPSLEENQSIEKVDSFTKTLTQNPPGEDFYQTRLLNSGINPEETNIQMQDVIFAGTDTTGTNLAMLLWNLTSHPSVLQKLQQELTEAEHTTPNYDPSTLPYLNAVTKETLRLSMANPTRFPRIVPPSGWTYTSPSTAKSYHIPGGTQVGLQPWTLHFNPSVFPDPHTFNPDRWLNPTKEMQRDWIPFNIGARQCIARNLAMTELLLTARAIVKSNVLKRAKVVKERFEVVEWFNAKIVGEKVELVWE</sequence>
<dbReference type="PANTHER" id="PTHR24305:SF156">
    <property type="entry name" value="P450, PUTATIVE (EUROFUNG)-RELATED"/>
    <property type="match status" value="1"/>
</dbReference>
<keyword evidence="5" id="KW-0560">Oxidoreductase</keyword>
<keyword evidence="5" id="KW-0503">Monooxygenase</keyword>
<dbReference type="PRINTS" id="PR00385">
    <property type="entry name" value="P450"/>
</dbReference>
<evidence type="ECO:0000313" key="7">
    <source>
        <dbReference type="Proteomes" id="UP000825890"/>
    </source>
</evidence>
<dbReference type="GO" id="GO:0020037">
    <property type="term" value="F:heme binding"/>
    <property type="evidence" value="ECO:0007669"/>
    <property type="project" value="InterPro"/>
</dbReference>
<dbReference type="Pfam" id="PF00067">
    <property type="entry name" value="p450"/>
    <property type="match status" value="1"/>
</dbReference>
<evidence type="ECO:0000256" key="1">
    <source>
        <dbReference type="ARBA" id="ARBA00001971"/>
    </source>
</evidence>
<gene>
    <name evidence="6" type="ORF">CKM354_001273700</name>
</gene>
<organism evidence="6 7">
    <name type="scientific">Cercospora kikuchii</name>
    <dbReference type="NCBI Taxonomy" id="84275"/>
    <lineage>
        <taxon>Eukaryota</taxon>
        <taxon>Fungi</taxon>
        <taxon>Dikarya</taxon>
        <taxon>Ascomycota</taxon>
        <taxon>Pezizomycotina</taxon>
        <taxon>Dothideomycetes</taxon>
        <taxon>Dothideomycetidae</taxon>
        <taxon>Mycosphaerellales</taxon>
        <taxon>Mycosphaerellaceae</taxon>
        <taxon>Cercospora</taxon>
    </lineage>
</organism>
<dbReference type="OrthoDB" id="1470350at2759"/>
<dbReference type="Proteomes" id="UP000825890">
    <property type="component" value="Unassembled WGS sequence"/>
</dbReference>
<dbReference type="GeneID" id="68298312"/>
<dbReference type="CDD" id="cd11062">
    <property type="entry name" value="CYP58-like"/>
    <property type="match status" value="1"/>
</dbReference>
<dbReference type="AlphaFoldDB" id="A0A9P3FMQ5"/>
<feature type="binding site" description="axial binding residue" evidence="4">
    <location>
        <position position="440"/>
    </location>
    <ligand>
        <name>heme</name>
        <dbReference type="ChEBI" id="CHEBI:30413"/>
    </ligand>
    <ligandPart>
        <name>Fe</name>
        <dbReference type="ChEBI" id="CHEBI:18248"/>
    </ligandPart>
</feature>
<evidence type="ECO:0000256" key="3">
    <source>
        <dbReference type="ARBA" id="ARBA00023004"/>
    </source>
</evidence>
<dbReference type="EMBL" id="BOLY01000009">
    <property type="protein sequence ID" value="GIZ49710.1"/>
    <property type="molecule type" value="Genomic_DNA"/>
</dbReference>
<protein>
    <recommendedName>
        <fullName evidence="8">Cytochrome P450</fullName>
    </recommendedName>
</protein>
<dbReference type="PRINTS" id="PR00463">
    <property type="entry name" value="EP450I"/>
</dbReference>
<dbReference type="PANTHER" id="PTHR24305">
    <property type="entry name" value="CYTOCHROME P450"/>
    <property type="match status" value="1"/>
</dbReference>
<keyword evidence="3 4" id="KW-0408">Iron</keyword>
<dbReference type="PROSITE" id="PS00086">
    <property type="entry name" value="CYTOCHROME_P450"/>
    <property type="match status" value="1"/>
</dbReference>
<dbReference type="InterPro" id="IPR050121">
    <property type="entry name" value="Cytochrome_P450_monoxygenase"/>
</dbReference>
<dbReference type="InterPro" id="IPR036396">
    <property type="entry name" value="Cyt_P450_sf"/>
</dbReference>
<reference evidence="6 7" key="1">
    <citation type="submission" date="2021-01" db="EMBL/GenBank/DDBJ databases">
        <title>Cercospora kikuchii MAFF 305040 whole genome shotgun sequence.</title>
        <authorList>
            <person name="Kashiwa T."/>
            <person name="Suzuki T."/>
        </authorList>
    </citation>
    <scope>NUCLEOTIDE SEQUENCE [LARGE SCALE GENOMIC DNA]</scope>
    <source>
        <strain evidence="6 7">MAFF 305040</strain>
    </source>
</reference>
<proteinExistence type="inferred from homology"/>
<comment type="caution">
    <text evidence="6">The sequence shown here is derived from an EMBL/GenBank/DDBJ whole genome shotgun (WGS) entry which is preliminary data.</text>
</comment>